<dbReference type="EMBL" id="JACXAE010000031">
    <property type="protein sequence ID" value="MBD2771961.1"/>
    <property type="molecule type" value="Genomic_DNA"/>
</dbReference>
<reference evidence="1" key="1">
    <citation type="submission" date="2020-09" db="EMBL/GenBank/DDBJ databases">
        <title>Iningainema tapete sp. nov. (Scytonemataceae, Cyanobacteria) from greenhouses in central Florida (USA) produces two types of nodularin with biosynthetic potential for microcystin-LR and anabaenopeptins.</title>
        <authorList>
            <person name="Berthold D.E."/>
            <person name="Lefler F.W."/>
            <person name="Huang I.-S."/>
            <person name="Abdulla H."/>
            <person name="Zimba P.V."/>
            <person name="Laughinghouse H.D. IV."/>
        </authorList>
    </citation>
    <scope>NUCLEOTIDE SEQUENCE</scope>
    <source>
        <strain evidence="1">BLCCT55</strain>
    </source>
</reference>
<comment type="caution">
    <text evidence="1">The sequence shown here is derived from an EMBL/GenBank/DDBJ whole genome shotgun (WGS) entry which is preliminary data.</text>
</comment>
<organism evidence="1 2">
    <name type="scientific">Iningainema tapete BLCC-T55</name>
    <dbReference type="NCBI Taxonomy" id="2748662"/>
    <lineage>
        <taxon>Bacteria</taxon>
        <taxon>Bacillati</taxon>
        <taxon>Cyanobacteriota</taxon>
        <taxon>Cyanophyceae</taxon>
        <taxon>Nostocales</taxon>
        <taxon>Scytonemataceae</taxon>
        <taxon>Iningainema tapete</taxon>
    </lineage>
</organism>
<evidence type="ECO:0000313" key="1">
    <source>
        <dbReference type="EMBL" id="MBD2771961.1"/>
    </source>
</evidence>
<protein>
    <recommendedName>
        <fullName evidence="3">Cupin</fullName>
    </recommendedName>
</protein>
<dbReference type="InterPro" id="IPR011051">
    <property type="entry name" value="RmlC_Cupin_sf"/>
</dbReference>
<dbReference type="SUPFAM" id="SSF51182">
    <property type="entry name" value="RmlC-like cupins"/>
    <property type="match status" value="1"/>
</dbReference>
<accession>A0A8J7C6F9</accession>
<keyword evidence="2" id="KW-1185">Reference proteome</keyword>
<name>A0A8J7C6F9_9CYAN</name>
<evidence type="ECO:0008006" key="3">
    <source>
        <dbReference type="Google" id="ProtNLM"/>
    </source>
</evidence>
<dbReference type="AlphaFoldDB" id="A0A8J7C6F9"/>
<proteinExistence type="predicted"/>
<dbReference type="Proteomes" id="UP000629098">
    <property type="component" value="Unassembled WGS sequence"/>
</dbReference>
<dbReference type="RefSeq" id="WP_190826252.1">
    <property type="nucleotide sequence ID" value="NZ_CAWPPI010000031.1"/>
</dbReference>
<evidence type="ECO:0000313" key="2">
    <source>
        <dbReference type="Proteomes" id="UP000629098"/>
    </source>
</evidence>
<dbReference type="Gene3D" id="2.60.120.10">
    <property type="entry name" value="Jelly Rolls"/>
    <property type="match status" value="1"/>
</dbReference>
<sequence length="71" mass="7560">MSPPTEAPSATMLVMEGSKHGILASSVLIANVAPGEGPPLHLHYTEEIQVLPECRAEFLIGDKRFTIDGST</sequence>
<gene>
    <name evidence="1" type="ORF">ICL16_07595</name>
</gene>
<dbReference type="InterPro" id="IPR014710">
    <property type="entry name" value="RmlC-like_jellyroll"/>
</dbReference>